<dbReference type="OrthoDB" id="9803397at2"/>
<evidence type="ECO:0000256" key="4">
    <source>
        <dbReference type="ARBA" id="ARBA00022723"/>
    </source>
</evidence>
<name>A0A3N1Y5B8_9GAMM</name>
<evidence type="ECO:0000256" key="8">
    <source>
        <dbReference type="SAM" id="MobiDB-lite"/>
    </source>
</evidence>
<evidence type="ECO:0000313" key="10">
    <source>
        <dbReference type="EMBL" id="ROR32477.1"/>
    </source>
</evidence>
<keyword evidence="2" id="KW-0813">Transport</keyword>
<dbReference type="SUPFAM" id="SSF54862">
    <property type="entry name" value="4Fe-4S ferredoxins"/>
    <property type="match status" value="1"/>
</dbReference>
<dbReference type="PROSITE" id="PS00198">
    <property type="entry name" value="4FE4S_FER_1"/>
    <property type="match status" value="1"/>
</dbReference>
<accession>A0A3N1Y5B8</accession>
<dbReference type="AlphaFoldDB" id="A0A3N1Y5B8"/>
<keyword evidence="6" id="KW-0408">Iron</keyword>
<organism evidence="10 11">
    <name type="scientific">Inmirania thermothiophila</name>
    <dbReference type="NCBI Taxonomy" id="1750597"/>
    <lineage>
        <taxon>Bacteria</taxon>
        <taxon>Pseudomonadati</taxon>
        <taxon>Pseudomonadota</taxon>
        <taxon>Gammaproteobacteria</taxon>
        <taxon>Chromatiales</taxon>
        <taxon>Ectothiorhodospiraceae</taxon>
        <taxon>Inmirania</taxon>
    </lineage>
</organism>
<sequence>MALHITEECTNCDACVPECPNEAISEGDMIYVIDPERCTECVGAHDEPQCMLVCPADCIEPDPEHQESEDELRAKYERLHA</sequence>
<evidence type="ECO:0000259" key="9">
    <source>
        <dbReference type="PROSITE" id="PS51379"/>
    </source>
</evidence>
<keyword evidence="5" id="KW-0249">Electron transport</keyword>
<dbReference type="NCBIfam" id="NF033683">
    <property type="entry name" value="di_4Fe-4S_YfhL"/>
    <property type="match status" value="1"/>
</dbReference>
<evidence type="ECO:0000256" key="5">
    <source>
        <dbReference type="ARBA" id="ARBA00022982"/>
    </source>
</evidence>
<comment type="cofactor">
    <cofactor evidence="1">
        <name>[4Fe-4S] cluster</name>
        <dbReference type="ChEBI" id="CHEBI:49883"/>
    </cofactor>
</comment>
<keyword evidence="7" id="KW-0411">Iron-sulfur</keyword>
<gene>
    <name evidence="10" type="ORF">EDC57_1679</name>
</gene>
<dbReference type="PANTHER" id="PTHR24960">
    <property type="entry name" value="PHOTOSYSTEM I IRON-SULFUR CENTER-RELATED"/>
    <property type="match status" value="1"/>
</dbReference>
<dbReference type="InterPro" id="IPR017900">
    <property type="entry name" value="4Fe4S_Fe_S_CS"/>
</dbReference>
<reference evidence="10 11" key="1">
    <citation type="submission" date="2018-11" db="EMBL/GenBank/DDBJ databases">
        <title>Genomic Encyclopedia of Type Strains, Phase IV (KMG-IV): sequencing the most valuable type-strain genomes for metagenomic binning, comparative biology and taxonomic classification.</title>
        <authorList>
            <person name="Goeker M."/>
        </authorList>
    </citation>
    <scope>NUCLEOTIDE SEQUENCE [LARGE SCALE GENOMIC DNA]</scope>
    <source>
        <strain evidence="10 11">DSM 100275</strain>
    </source>
</reference>
<evidence type="ECO:0000256" key="6">
    <source>
        <dbReference type="ARBA" id="ARBA00023004"/>
    </source>
</evidence>
<evidence type="ECO:0000256" key="7">
    <source>
        <dbReference type="ARBA" id="ARBA00023014"/>
    </source>
</evidence>
<proteinExistence type="predicted"/>
<dbReference type="Gene3D" id="3.30.70.20">
    <property type="match status" value="1"/>
</dbReference>
<dbReference type="Pfam" id="PF00037">
    <property type="entry name" value="Fer4"/>
    <property type="match status" value="1"/>
</dbReference>
<dbReference type="InterPro" id="IPR050157">
    <property type="entry name" value="PSI_iron-sulfur_center"/>
</dbReference>
<dbReference type="RefSeq" id="WP_123401412.1">
    <property type="nucleotide sequence ID" value="NZ_RJVI01000002.1"/>
</dbReference>
<dbReference type="EMBL" id="RJVI01000002">
    <property type="protein sequence ID" value="ROR32477.1"/>
    <property type="molecule type" value="Genomic_DNA"/>
</dbReference>
<dbReference type="PROSITE" id="PS51379">
    <property type="entry name" value="4FE4S_FER_2"/>
    <property type="match status" value="2"/>
</dbReference>
<dbReference type="PANTHER" id="PTHR24960:SF79">
    <property type="entry name" value="PHOTOSYSTEM I IRON-SULFUR CENTER"/>
    <property type="match status" value="1"/>
</dbReference>
<dbReference type="Proteomes" id="UP000276634">
    <property type="component" value="Unassembled WGS sequence"/>
</dbReference>
<keyword evidence="3" id="KW-0004">4Fe-4S</keyword>
<evidence type="ECO:0000256" key="1">
    <source>
        <dbReference type="ARBA" id="ARBA00001966"/>
    </source>
</evidence>
<dbReference type="GO" id="GO:0005737">
    <property type="term" value="C:cytoplasm"/>
    <property type="evidence" value="ECO:0007669"/>
    <property type="project" value="TreeGrafter"/>
</dbReference>
<evidence type="ECO:0000313" key="11">
    <source>
        <dbReference type="Proteomes" id="UP000276634"/>
    </source>
</evidence>
<comment type="caution">
    <text evidence="10">The sequence shown here is derived from an EMBL/GenBank/DDBJ whole genome shotgun (WGS) entry which is preliminary data.</text>
</comment>
<evidence type="ECO:0000256" key="3">
    <source>
        <dbReference type="ARBA" id="ARBA00022485"/>
    </source>
</evidence>
<feature type="region of interest" description="Disordered" evidence="8">
    <location>
        <begin position="62"/>
        <end position="81"/>
    </location>
</feature>
<keyword evidence="4" id="KW-0479">Metal-binding</keyword>
<dbReference type="FunFam" id="3.30.70.20:FF:000045">
    <property type="entry name" value="Ferredoxin, 4Fe-4S"/>
    <property type="match status" value="1"/>
</dbReference>
<dbReference type="InterPro" id="IPR017896">
    <property type="entry name" value="4Fe4S_Fe-S-bd"/>
</dbReference>
<feature type="domain" description="4Fe-4S ferredoxin-type" evidence="9">
    <location>
        <begin position="1"/>
        <end position="28"/>
    </location>
</feature>
<protein>
    <submittedName>
        <fullName evidence="10">4Fe-4S binding protein</fullName>
    </submittedName>
</protein>
<dbReference type="GO" id="GO:0051539">
    <property type="term" value="F:4 iron, 4 sulfur cluster binding"/>
    <property type="evidence" value="ECO:0007669"/>
    <property type="project" value="UniProtKB-KW"/>
</dbReference>
<evidence type="ECO:0000256" key="2">
    <source>
        <dbReference type="ARBA" id="ARBA00022448"/>
    </source>
</evidence>
<dbReference type="InterPro" id="IPR047927">
    <property type="entry name" value="YfhL-like"/>
</dbReference>
<feature type="domain" description="4Fe-4S ferredoxin-type" evidence="9">
    <location>
        <begin position="29"/>
        <end position="64"/>
    </location>
</feature>
<keyword evidence="11" id="KW-1185">Reference proteome</keyword>
<dbReference type="GO" id="GO:0046872">
    <property type="term" value="F:metal ion binding"/>
    <property type="evidence" value="ECO:0007669"/>
    <property type="project" value="UniProtKB-KW"/>
</dbReference>